<feature type="domain" description="HTH araC/xylS-type" evidence="4">
    <location>
        <begin position="250"/>
        <end position="348"/>
    </location>
</feature>
<evidence type="ECO:0000256" key="2">
    <source>
        <dbReference type="ARBA" id="ARBA00023125"/>
    </source>
</evidence>
<dbReference type="PRINTS" id="PR00032">
    <property type="entry name" value="HTHARAC"/>
</dbReference>
<dbReference type="GO" id="GO:0000976">
    <property type="term" value="F:transcription cis-regulatory region binding"/>
    <property type="evidence" value="ECO:0007669"/>
    <property type="project" value="TreeGrafter"/>
</dbReference>
<dbReference type="PANTHER" id="PTHR47894:SF1">
    <property type="entry name" value="HTH-TYPE TRANSCRIPTIONAL REGULATOR VQSM"/>
    <property type="match status" value="1"/>
</dbReference>
<dbReference type="Pfam" id="PF12625">
    <property type="entry name" value="Arabinose_bd"/>
    <property type="match status" value="1"/>
</dbReference>
<protein>
    <recommendedName>
        <fullName evidence="4">HTH araC/xylS-type domain-containing protein</fullName>
    </recommendedName>
</protein>
<sequence length="357" mass="39676">MARRRFRSDFREYCAVPGRLEVPNHWARSMIDDPSVTPKIRAAALAAAGLTVGQLNQPLGFIPRNAEAMLIDALTARIGDPMFPAIAGLRGKKQRGGILVYLLRQSTTLREAFATLERYTTVIRPGFAIRYVEDDGRASLAAQGEYFDPTGNLTAWTLGFLIGLIREISGREDLPLEIQVTRAARGSIAVWTEFFGVPVRDGRGADTLIFSRDHASAEVPDGDHELKLLLTGIAETMRSAAEIRDSGTVGEVQRALAQAMPQGRFALSDVARQMHLTERSLQRKLDEEETSFQHLVRDRRQELAYEYLGDLSLRLSEIAQMLGYVDQTTFTRAFKSMSGMTPTQFRRAVSRGAANED</sequence>
<dbReference type="PROSITE" id="PS01124">
    <property type="entry name" value="HTH_ARAC_FAMILY_2"/>
    <property type="match status" value="1"/>
</dbReference>
<evidence type="ECO:0000313" key="5">
    <source>
        <dbReference type="EMBL" id="PZQ48794.1"/>
    </source>
</evidence>
<dbReference type="Proteomes" id="UP000249185">
    <property type="component" value="Unassembled WGS sequence"/>
</dbReference>
<dbReference type="EMBL" id="QFPW01000010">
    <property type="protein sequence ID" value="PZQ48794.1"/>
    <property type="molecule type" value="Genomic_DNA"/>
</dbReference>
<dbReference type="InterPro" id="IPR009057">
    <property type="entry name" value="Homeodomain-like_sf"/>
</dbReference>
<dbReference type="SMART" id="SM00342">
    <property type="entry name" value="HTH_ARAC"/>
    <property type="match status" value="1"/>
</dbReference>
<dbReference type="InterPro" id="IPR018060">
    <property type="entry name" value="HTH_AraC"/>
</dbReference>
<dbReference type="GO" id="GO:0005829">
    <property type="term" value="C:cytosol"/>
    <property type="evidence" value="ECO:0007669"/>
    <property type="project" value="TreeGrafter"/>
</dbReference>
<accession>A0A2W5N6S4</accession>
<evidence type="ECO:0000256" key="3">
    <source>
        <dbReference type="ARBA" id="ARBA00023163"/>
    </source>
</evidence>
<comment type="caution">
    <text evidence="5">The sequence shown here is derived from an EMBL/GenBank/DDBJ whole genome shotgun (WGS) entry which is preliminary data.</text>
</comment>
<dbReference type="GO" id="GO:0003700">
    <property type="term" value="F:DNA-binding transcription factor activity"/>
    <property type="evidence" value="ECO:0007669"/>
    <property type="project" value="InterPro"/>
</dbReference>
<keyword evidence="1" id="KW-0805">Transcription regulation</keyword>
<gene>
    <name evidence="5" type="ORF">DI556_13345</name>
</gene>
<reference evidence="5 6" key="1">
    <citation type="submission" date="2017-08" db="EMBL/GenBank/DDBJ databases">
        <title>Infants hospitalized years apart are colonized by the same room-sourced microbial strains.</title>
        <authorList>
            <person name="Brooks B."/>
            <person name="Olm M.R."/>
            <person name="Firek B.A."/>
            <person name="Baker R."/>
            <person name="Thomas B.C."/>
            <person name="Morowitz M.J."/>
            <person name="Banfield J.F."/>
        </authorList>
    </citation>
    <scope>NUCLEOTIDE SEQUENCE [LARGE SCALE GENOMIC DNA]</scope>
    <source>
        <strain evidence="5">S2_005_002_R2_34</strain>
    </source>
</reference>
<evidence type="ECO:0000313" key="6">
    <source>
        <dbReference type="Proteomes" id="UP000249185"/>
    </source>
</evidence>
<keyword evidence="3" id="KW-0804">Transcription</keyword>
<organism evidence="5 6">
    <name type="scientific">Rhodovulum sulfidophilum</name>
    <name type="common">Rhodobacter sulfidophilus</name>
    <dbReference type="NCBI Taxonomy" id="35806"/>
    <lineage>
        <taxon>Bacteria</taxon>
        <taxon>Pseudomonadati</taxon>
        <taxon>Pseudomonadota</taxon>
        <taxon>Alphaproteobacteria</taxon>
        <taxon>Rhodobacterales</taxon>
        <taxon>Paracoccaceae</taxon>
        <taxon>Rhodovulum</taxon>
    </lineage>
</organism>
<dbReference type="Gene3D" id="1.10.10.60">
    <property type="entry name" value="Homeodomain-like"/>
    <property type="match status" value="1"/>
</dbReference>
<dbReference type="SUPFAM" id="SSF46689">
    <property type="entry name" value="Homeodomain-like"/>
    <property type="match status" value="1"/>
</dbReference>
<name>A0A2W5N6S4_RHOSU</name>
<evidence type="ECO:0000256" key="1">
    <source>
        <dbReference type="ARBA" id="ARBA00023015"/>
    </source>
</evidence>
<keyword evidence="2" id="KW-0238">DNA-binding</keyword>
<proteinExistence type="predicted"/>
<evidence type="ECO:0000259" key="4">
    <source>
        <dbReference type="PROSITE" id="PS01124"/>
    </source>
</evidence>
<dbReference type="Pfam" id="PF12833">
    <property type="entry name" value="HTH_18"/>
    <property type="match status" value="1"/>
</dbReference>
<dbReference type="InterPro" id="IPR032687">
    <property type="entry name" value="AraC-type_N"/>
</dbReference>
<dbReference type="InterPro" id="IPR020449">
    <property type="entry name" value="Tscrpt_reg_AraC-type_HTH"/>
</dbReference>
<dbReference type="AlphaFoldDB" id="A0A2W5N6S4"/>
<dbReference type="PANTHER" id="PTHR47894">
    <property type="entry name" value="HTH-TYPE TRANSCRIPTIONAL REGULATOR GADX"/>
    <property type="match status" value="1"/>
</dbReference>